<feature type="transmembrane region" description="Helical" evidence="9">
    <location>
        <begin position="76"/>
        <end position="100"/>
    </location>
</feature>
<dbReference type="AlphaFoldDB" id="A0A2N0AN97"/>
<reference evidence="11 12" key="1">
    <citation type="submission" date="2017-07" db="EMBL/GenBank/DDBJ databases">
        <title>Leptospira spp. isolated from tropical soils.</title>
        <authorList>
            <person name="Thibeaux R."/>
            <person name="Iraola G."/>
            <person name="Ferres I."/>
            <person name="Bierque E."/>
            <person name="Girault D."/>
            <person name="Soupe-Gilbert M.-E."/>
            <person name="Picardeau M."/>
            <person name="Goarant C."/>
        </authorList>
    </citation>
    <scope>NUCLEOTIDE SEQUENCE [LARGE SCALE GENOMIC DNA]</scope>
    <source>
        <strain evidence="11 12">FH2-B-A1</strain>
    </source>
</reference>
<dbReference type="InterPro" id="IPR024002">
    <property type="entry name" value="For/NO2_transpt_CS"/>
</dbReference>
<keyword evidence="4" id="KW-0808">Transferase</keyword>
<dbReference type="SUPFAM" id="SSF55874">
    <property type="entry name" value="ATPase domain of HSP90 chaperone/DNA topoisomerase II/histidine kinase"/>
    <property type="match status" value="1"/>
</dbReference>
<gene>
    <name evidence="11" type="ORF">CH364_06300</name>
</gene>
<dbReference type="SMART" id="SM00387">
    <property type="entry name" value="HATPase_c"/>
    <property type="match status" value="1"/>
</dbReference>
<feature type="transmembrane region" description="Helical" evidence="9">
    <location>
        <begin position="112"/>
        <end position="132"/>
    </location>
</feature>
<feature type="transmembrane region" description="Helical" evidence="9">
    <location>
        <begin position="182"/>
        <end position="203"/>
    </location>
</feature>
<evidence type="ECO:0000256" key="3">
    <source>
        <dbReference type="ARBA" id="ARBA00022553"/>
    </source>
</evidence>
<dbReference type="PANTHER" id="PTHR43065">
    <property type="entry name" value="SENSOR HISTIDINE KINASE"/>
    <property type="match status" value="1"/>
</dbReference>
<dbReference type="PANTHER" id="PTHR43065:SF10">
    <property type="entry name" value="PEROXIDE STRESS-ACTIVATED HISTIDINE KINASE MAK3"/>
    <property type="match status" value="1"/>
</dbReference>
<evidence type="ECO:0000256" key="8">
    <source>
        <dbReference type="ARBA" id="ARBA00023012"/>
    </source>
</evidence>
<dbReference type="PRINTS" id="PR00344">
    <property type="entry name" value="BCTRLSENSOR"/>
</dbReference>
<dbReference type="PROSITE" id="PS50109">
    <property type="entry name" value="HIS_KIN"/>
    <property type="match status" value="1"/>
</dbReference>
<dbReference type="InterPro" id="IPR003594">
    <property type="entry name" value="HATPase_dom"/>
</dbReference>
<name>A0A2N0AN97_9LEPT</name>
<keyword evidence="9" id="KW-0812">Transmembrane</keyword>
<dbReference type="InterPro" id="IPR003661">
    <property type="entry name" value="HisK_dim/P_dom"/>
</dbReference>
<protein>
    <recommendedName>
        <fullName evidence="2">histidine kinase</fullName>
        <ecNumber evidence="2">2.7.13.3</ecNumber>
    </recommendedName>
</protein>
<dbReference type="InterPro" id="IPR036890">
    <property type="entry name" value="HATPase_C_sf"/>
</dbReference>
<evidence type="ECO:0000256" key="5">
    <source>
        <dbReference type="ARBA" id="ARBA00022741"/>
    </source>
</evidence>
<evidence type="ECO:0000256" key="6">
    <source>
        <dbReference type="ARBA" id="ARBA00022777"/>
    </source>
</evidence>
<accession>A0A2N0AN97</accession>
<keyword evidence="8" id="KW-0902">Two-component regulatory system</keyword>
<keyword evidence="3" id="KW-0597">Phosphoprotein</keyword>
<keyword evidence="9" id="KW-1133">Transmembrane helix</keyword>
<dbReference type="InterPro" id="IPR036097">
    <property type="entry name" value="HisK_dim/P_sf"/>
</dbReference>
<evidence type="ECO:0000259" key="10">
    <source>
        <dbReference type="PROSITE" id="PS50109"/>
    </source>
</evidence>
<dbReference type="GO" id="GO:0000155">
    <property type="term" value="F:phosphorelay sensor kinase activity"/>
    <property type="evidence" value="ECO:0007669"/>
    <property type="project" value="InterPro"/>
</dbReference>
<proteinExistence type="predicted"/>
<feature type="transmembrane region" description="Helical" evidence="9">
    <location>
        <begin position="46"/>
        <end position="64"/>
    </location>
</feature>
<dbReference type="Proteomes" id="UP000232145">
    <property type="component" value="Unassembled WGS sequence"/>
</dbReference>
<feature type="domain" description="Histidine kinase" evidence="10">
    <location>
        <begin position="425"/>
        <end position="529"/>
    </location>
</feature>
<keyword evidence="9" id="KW-0472">Membrane</keyword>
<dbReference type="OrthoDB" id="1931120at2"/>
<organism evidence="11 12">
    <name type="scientific">Leptospira harrisiae</name>
    <dbReference type="NCBI Taxonomy" id="2023189"/>
    <lineage>
        <taxon>Bacteria</taxon>
        <taxon>Pseudomonadati</taxon>
        <taxon>Spirochaetota</taxon>
        <taxon>Spirochaetia</taxon>
        <taxon>Leptospirales</taxon>
        <taxon>Leptospiraceae</taxon>
        <taxon>Leptospira</taxon>
    </lineage>
</organism>
<comment type="catalytic activity">
    <reaction evidence="1">
        <text>ATP + protein L-histidine = ADP + protein N-phospho-L-histidine.</text>
        <dbReference type="EC" id="2.7.13.3"/>
    </reaction>
</comment>
<evidence type="ECO:0000256" key="9">
    <source>
        <dbReference type="SAM" id="Phobius"/>
    </source>
</evidence>
<feature type="transmembrane region" description="Helical" evidence="9">
    <location>
        <begin position="139"/>
        <end position="162"/>
    </location>
</feature>
<keyword evidence="6 11" id="KW-0418">Kinase</keyword>
<comment type="caution">
    <text evidence="11">The sequence shown here is derived from an EMBL/GenBank/DDBJ whole genome shotgun (WGS) entry which is preliminary data.</text>
</comment>
<evidence type="ECO:0000256" key="4">
    <source>
        <dbReference type="ARBA" id="ARBA00022679"/>
    </source>
</evidence>
<dbReference type="InterPro" id="IPR004358">
    <property type="entry name" value="Sig_transdc_His_kin-like_C"/>
</dbReference>
<dbReference type="Gene3D" id="3.30.565.10">
    <property type="entry name" value="Histidine kinase-like ATPase, C-terminal domain"/>
    <property type="match status" value="1"/>
</dbReference>
<evidence type="ECO:0000256" key="2">
    <source>
        <dbReference type="ARBA" id="ARBA00012438"/>
    </source>
</evidence>
<keyword evidence="12" id="KW-1185">Reference proteome</keyword>
<dbReference type="Pfam" id="PF02518">
    <property type="entry name" value="HATPase_c"/>
    <property type="match status" value="1"/>
</dbReference>
<dbReference type="SUPFAM" id="SSF47384">
    <property type="entry name" value="Homodimeric domain of signal transducing histidine kinase"/>
    <property type="match status" value="1"/>
</dbReference>
<keyword evidence="7" id="KW-0067">ATP-binding</keyword>
<evidence type="ECO:0000313" key="11">
    <source>
        <dbReference type="EMBL" id="PJZ85802.1"/>
    </source>
</evidence>
<feature type="transmembrane region" description="Helical" evidence="9">
    <location>
        <begin position="20"/>
        <end position="40"/>
    </location>
</feature>
<keyword evidence="5" id="KW-0547">Nucleotide-binding</keyword>
<dbReference type="PROSITE" id="PS01005">
    <property type="entry name" value="FORMATE_NITRITE_TP_1"/>
    <property type="match status" value="1"/>
</dbReference>
<dbReference type="CDD" id="cd00082">
    <property type="entry name" value="HisKA"/>
    <property type="match status" value="1"/>
</dbReference>
<evidence type="ECO:0000256" key="1">
    <source>
        <dbReference type="ARBA" id="ARBA00000085"/>
    </source>
</evidence>
<dbReference type="Gene3D" id="1.10.287.130">
    <property type="match status" value="1"/>
</dbReference>
<evidence type="ECO:0000256" key="7">
    <source>
        <dbReference type="ARBA" id="ARBA00022840"/>
    </source>
</evidence>
<sequence>MVTSATLLLQFSNQMKSKGLLILISIRMVIGWIGVLAASLNFGKPPFWVACFVGIFFLTSSIFAKYKIKNKQISELGNFSVLSFLVLDFLIILLGFYLTILSHPRDLVASPIQNAIFFSIFFLYQLYIGFFLHRKFSAVMGIIVIIGYVCGIIIAVLNGAELFTGYRLVPQTPNRIVLPLEILKVILLFGITICIVRLVTFLLDILENNNKSLVEELNKRETLLLKNDRLVTLGTLASNVAHEINNPLAGIKSMMEFLFEEELSFLKRKEPLWEKKEKLLFWKHRTRIEKREDYDLIMNFFSFLPKSDLLFLADRCIDIGVDHRSFEGLTKDDTNDWDFVYLWLKFKTMEKANLLVSNAISRTEKVISTFRQFSLPFLDQDKTKVSLGDGIRDILFLYNQYWEISRRLVTYIDDRILVFVCEPAMKLVWSHLLFNSIQATLPNSGEVIVKVSLKNKSEVEVTITDNGPGIPNSIQNQIFQPFFTTKEKGEGIGLGLYISKEIIKNQNGKIHFESLPGKTTFSVILPVAE</sequence>
<dbReference type="EMBL" id="NPDX01000001">
    <property type="protein sequence ID" value="PJZ85802.1"/>
    <property type="molecule type" value="Genomic_DNA"/>
</dbReference>
<dbReference type="GO" id="GO:0005524">
    <property type="term" value="F:ATP binding"/>
    <property type="evidence" value="ECO:0007669"/>
    <property type="project" value="UniProtKB-KW"/>
</dbReference>
<evidence type="ECO:0000313" key="12">
    <source>
        <dbReference type="Proteomes" id="UP000232145"/>
    </source>
</evidence>
<dbReference type="InterPro" id="IPR005467">
    <property type="entry name" value="His_kinase_dom"/>
</dbReference>
<dbReference type="EC" id="2.7.13.3" evidence="2"/>